<organism evidence="2 3">
    <name type="scientific">Nocardia tenerifensis</name>
    <dbReference type="NCBI Taxonomy" id="228006"/>
    <lineage>
        <taxon>Bacteria</taxon>
        <taxon>Bacillati</taxon>
        <taxon>Actinomycetota</taxon>
        <taxon>Actinomycetes</taxon>
        <taxon>Mycobacteriales</taxon>
        <taxon>Nocardiaceae</taxon>
        <taxon>Nocardia</taxon>
    </lineage>
</organism>
<dbReference type="Proteomes" id="UP000247569">
    <property type="component" value="Unassembled WGS sequence"/>
</dbReference>
<dbReference type="Gene3D" id="3.90.550.10">
    <property type="entry name" value="Spore Coat Polysaccharide Biosynthesis Protein SpsA, Chain A"/>
    <property type="match status" value="1"/>
</dbReference>
<keyword evidence="2" id="KW-0808">Transferase</keyword>
<protein>
    <submittedName>
        <fullName evidence="2">Glycosyl transferase family 2</fullName>
    </submittedName>
</protein>
<dbReference type="RefSeq" id="WP_040739679.1">
    <property type="nucleotide sequence ID" value="NZ_QJKF01000004.1"/>
</dbReference>
<sequence length="288" mass="32611">MSTPGSANVLSVVIPVLNEAACITQTLDRLVAQDAIDEVIVVDNGSDDGTRELVGDYALSHPKVELVDEPRRGVARARNTGFDKARGDFIARTDADCLVAPDWGATIRRHLTEHPEVAAVTGITTYYDSPVGFFLKFGYYLQDRRGKLGGRVGNMHGPNMAIRRTAWLDVREDTVVRPDVIDDLDLALCLTKRGLPIDQLIDLRVETSARRRRTSPRRWWQFQLGGLRTITNQGYQVLPFHRVVIVGAWLAHTVQWPIYRFWDFDRRRFTLRPGRARMFPLSKEQSGD</sequence>
<evidence type="ECO:0000313" key="3">
    <source>
        <dbReference type="Proteomes" id="UP000247569"/>
    </source>
</evidence>
<gene>
    <name evidence="2" type="ORF">DFR70_104329</name>
</gene>
<dbReference type="Pfam" id="PF00535">
    <property type="entry name" value="Glycos_transf_2"/>
    <property type="match status" value="1"/>
</dbReference>
<feature type="domain" description="Glycosyltransferase 2-like" evidence="1">
    <location>
        <begin position="11"/>
        <end position="166"/>
    </location>
</feature>
<dbReference type="InterPro" id="IPR001173">
    <property type="entry name" value="Glyco_trans_2-like"/>
</dbReference>
<evidence type="ECO:0000313" key="2">
    <source>
        <dbReference type="EMBL" id="PXX65266.1"/>
    </source>
</evidence>
<reference evidence="2 3" key="1">
    <citation type="submission" date="2018-05" db="EMBL/GenBank/DDBJ databases">
        <title>Genomic Encyclopedia of Type Strains, Phase IV (KMG-IV): sequencing the most valuable type-strain genomes for metagenomic binning, comparative biology and taxonomic classification.</title>
        <authorList>
            <person name="Goeker M."/>
        </authorList>
    </citation>
    <scope>NUCLEOTIDE SEQUENCE [LARGE SCALE GENOMIC DNA]</scope>
    <source>
        <strain evidence="2 3">DSM 44704</strain>
    </source>
</reference>
<name>A0A318K6W0_9NOCA</name>
<dbReference type="SUPFAM" id="SSF53448">
    <property type="entry name" value="Nucleotide-diphospho-sugar transferases"/>
    <property type="match status" value="1"/>
</dbReference>
<dbReference type="CDD" id="cd06423">
    <property type="entry name" value="CESA_like"/>
    <property type="match status" value="1"/>
</dbReference>
<dbReference type="InterPro" id="IPR029044">
    <property type="entry name" value="Nucleotide-diphossugar_trans"/>
</dbReference>
<dbReference type="GO" id="GO:0016740">
    <property type="term" value="F:transferase activity"/>
    <property type="evidence" value="ECO:0007669"/>
    <property type="project" value="UniProtKB-KW"/>
</dbReference>
<accession>A0A318K6W0</accession>
<evidence type="ECO:0000259" key="1">
    <source>
        <dbReference type="Pfam" id="PF00535"/>
    </source>
</evidence>
<dbReference type="InterPro" id="IPR050834">
    <property type="entry name" value="Glycosyltransf_2"/>
</dbReference>
<proteinExistence type="predicted"/>
<dbReference type="EMBL" id="QJKF01000004">
    <property type="protein sequence ID" value="PXX65266.1"/>
    <property type="molecule type" value="Genomic_DNA"/>
</dbReference>
<keyword evidence="3" id="KW-1185">Reference proteome</keyword>
<dbReference type="OrthoDB" id="9802632at2"/>
<dbReference type="PANTHER" id="PTHR43685:SF2">
    <property type="entry name" value="GLYCOSYLTRANSFERASE 2-LIKE DOMAIN-CONTAINING PROTEIN"/>
    <property type="match status" value="1"/>
</dbReference>
<dbReference type="AlphaFoldDB" id="A0A318K6W0"/>
<comment type="caution">
    <text evidence="2">The sequence shown here is derived from an EMBL/GenBank/DDBJ whole genome shotgun (WGS) entry which is preliminary data.</text>
</comment>
<dbReference type="PANTHER" id="PTHR43685">
    <property type="entry name" value="GLYCOSYLTRANSFERASE"/>
    <property type="match status" value="1"/>
</dbReference>